<dbReference type="Proteomes" id="UP000095287">
    <property type="component" value="Unplaced"/>
</dbReference>
<accession>A0A1I8ADD1</accession>
<reference evidence="2" key="1">
    <citation type="submission" date="2016-11" db="UniProtKB">
        <authorList>
            <consortium name="WormBaseParasite"/>
        </authorList>
    </citation>
    <scope>IDENTIFICATION</scope>
</reference>
<evidence type="ECO:0000313" key="2">
    <source>
        <dbReference type="WBParaSite" id="L893_g4590.t1"/>
    </source>
</evidence>
<dbReference type="AlphaFoldDB" id="A0A1I8ADD1"/>
<sequence>MIMGILGIEHTDRKAITTAFPGKLTITEEFMSTCQVGLHAEKDIVADAFEYLLTFAWSQKNPPGCILHTDAMTMSHKWSWYNQLIDLRTG</sequence>
<proteinExistence type="predicted"/>
<dbReference type="WBParaSite" id="L893_g4590.t1">
    <property type="protein sequence ID" value="L893_g4590.t1"/>
    <property type="gene ID" value="L893_g4590"/>
</dbReference>
<name>A0A1I8ADD1_9BILA</name>
<keyword evidence="1" id="KW-1185">Reference proteome</keyword>
<evidence type="ECO:0000313" key="1">
    <source>
        <dbReference type="Proteomes" id="UP000095287"/>
    </source>
</evidence>
<organism evidence="1 2">
    <name type="scientific">Steinernema glaseri</name>
    <dbReference type="NCBI Taxonomy" id="37863"/>
    <lineage>
        <taxon>Eukaryota</taxon>
        <taxon>Metazoa</taxon>
        <taxon>Ecdysozoa</taxon>
        <taxon>Nematoda</taxon>
        <taxon>Chromadorea</taxon>
        <taxon>Rhabditida</taxon>
        <taxon>Tylenchina</taxon>
        <taxon>Panagrolaimomorpha</taxon>
        <taxon>Strongyloidoidea</taxon>
        <taxon>Steinernematidae</taxon>
        <taxon>Steinernema</taxon>
    </lineage>
</organism>
<protein>
    <submittedName>
        <fullName evidence="2">Transposase</fullName>
    </submittedName>
</protein>